<name>A0A100Y669_9ACTN</name>
<dbReference type="OrthoDB" id="3690786at2"/>
<evidence type="ECO:0000313" key="2">
    <source>
        <dbReference type="EMBL" id="KUH38386.1"/>
    </source>
</evidence>
<feature type="signal peptide" evidence="1">
    <location>
        <begin position="1"/>
        <end position="24"/>
    </location>
</feature>
<dbReference type="Proteomes" id="UP000054011">
    <property type="component" value="Unassembled WGS sequence"/>
</dbReference>
<evidence type="ECO:0000256" key="1">
    <source>
        <dbReference type="SAM" id="SignalP"/>
    </source>
</evidence>
<sequence length="155" mass="16218">MATSAVPAAIDALLAILRAAPALADVDIIDGPPTGDMSAADIVAVGWQPDGEDAVSLVQEFAYAGARRRDEEFVISCWLESWTGDSDVASRRTRAFELLAVVEDALRASDAAPEAPTLGGAVLWAHLTAGTLRQVNTDQGVRVGVAFSVACRARI</sequence>
<dbReference type="STRING" id="936756.ATE80_13030"/>
<feature type="chain" id="PRO_5039442666" description="DUF3168 domain-containing protein" evidence="1">
    <location>
        <begin position="25"/>
        <end position="155"/>
    </location>
</feature>
<accession>A0A100Y669</accession>
<dbReference type="EMBL" id="LNSV01000027">
    <property type="protein sequence ID" value="KUH38386.1"/>
    <property type="molecule type" value="Genomic_DNA"/>
</dbReference>
<comment type="caution">
    <text evidence="2">The sequence shown here is derived from an EMBL/GenBank/DDBJ whole genome shotgun (WGS) entry which is preliminary data.</text>
</comment>
<dbReference type="AlphaFoldDB" id="A0A100Y669"/>
<proteinExistence type="predicted"/>
<reference evidence="2 3" key="1">
    <citation type="submission" date="2015-11" db="EMBL/GenBank/DDBJ databases">
        <title>Genome-wide analysis reveals the secondary metabolome in Streptomyces kanasensis ZX01.</title>
        <authorList>
            <person name="Zhang G."/>
            <person name="Han L."/>
            <person name="Feng J."/>
            <person name="Zhang X."/>
        </authorList>
    </citation>
    <scope>NUCLEOTIDE SEQUENCE [LARGE SCALE GENOMIC DNA]</scope>
    <source>
        <strain evidence="2 3">ZX01</strain>
    </source>
</reference>
<evidence type="ECO:0000313" key="3">
    <source>
        <dbReference type="Proteomes" id="UP000054011"/>
    </source>
</evidence>
<gene>
    <name evidence="2" type="ORF">ATE80_13030</name>
</gene>
<keyword evidence="3" id="KW-1185">Reference proteome</keyword>
<dbReference type="RefSeq" id="WP_058942363.1">
    <property type="nucleotide sequence ID" value="NZ_LNSV01000027.1"/>
</dbReference>
<organism evidence="2 3">
    <name type="scientific">Streptomyces kanasensis</name>
    <dbReference type="NCBI Taxonomy" id="936756"/>
    <lineage>
        <taxon>Bacteria</taxon>
        <taxon>Bacillati</taxon>
        <taxon>Actinomycetota</taxon>
        <taxon>Actinomycetes</taxon>
        <taxon>Kitasatosporales</taxon>
        <taxon>Streptomycetaceae</taxon>
        <taxon>Streptomyces</taxon>
    </lineage>
</organism>
<protein>
    <recommendedName>
        <fullName evidence="4">DUF3168 domain-containing protein</fullName>
    </recommendedName>
</protein>
<keyword evidence="1" id="KW-0732">Signal</keyword>
<evidence type="ECO:0008006" key="4">
    <source>
        <dbReference type="Google" id="ProtNLM"/>
    </source>
</evidence>